<dbReference type="InterPro" id="IPR000477">
    <property type="entry name" value="RT_dom"/>
</dbReference>
<evidence type="ECO:0000313" key="3">
    <source>
        <dbReference type="EMBL" id="KAK3189392.1"/>
    </source>
</evidence>
<dbReference type="EMBL" id="JANJYJ010000009">
    <property type="protein sequence ID" value="KAK3189392.1"/>
    <property type="molecule type" value="Genomic_DNA"/>
</dbReference>
<dbReference type="Proteomes" id="UP001281410">
    <property type="component" value="Unassembled WGS sequence"/>
</dbReference>
<name>A0AAD9ZRR3_9ROSI</name>
<feature type="domain" description="Reverse transcriptase" evidence="2">
    <location>
        <begin position="118"/>
        <end position="214"/>
    </location>
</feature>
<evidence type="ECO:0000259" key="2">
    <source>
        <dbReference type="Pfam" id="PF00078"/>
    </source>
</evidence>
<dbReference type="AlphaFoldDB" id="A0AAD9ZRR3"/>
<feature type="region of interest" description="Disordered" evidence="1">
    <location>
        <begin position="1"/>
        <end position="20"/>
    </location>
</feature>
<dbReference type="Pfam" id="PF00078">
    <property type="entry name" value="RVT_1"/>
    <property type="match status" value="1"/>
</dbReference>
<organism evidence="3 4">
    <name type="scientific">Dipteronia sinensis</name>
    <dbReference type="NCBI Taxonomy" id="43782"/>
    <lineage>
        <taxon>Eukaryota</taxon>
        <taxon>Viridiplantae</taxon>
        <taxon>Streptophyta</taxon>
        <taxon>Embryophyta</taxon>
        <taxon>Tracheophyta</taxon>
        <taxon>Spermatophyta</taxon>
        <taxon>Magnoliopsida</taxon>
        <taxon>eudicotyledons</taxon>
        <taxon>Gunneridae</taxon>
        <taxon>Pentapetalae</taxon>
        <taxon>rosids</taxon>
        <taxon>malvids</taxon>
        <taxon>Sapindales</taxon>
        <taxon>Sapindaceae</taxon>
        <taxon>Hippocastanoideae</taxon>
        <taxon>Acereae</taxon>
        <taxon>Dipteronia</taxon>
    </lineage>
</organism>
<keyword evidence="4" id="KW-1185">Reference proteome</keyword>
<reference evidence="3" key="1">
    <citation type="journal article" date="2023" name="Plant J.">
        <title>Genome sequences and population genomics provide insights into the demographic history, inbreeding, and mutation load of two 'living fossil' tree species of Dipteronia.</title>
        <authorList>
            <person name="Feng Y."/>
            <person name="Comes H.P."/>
            <person name="Chen J."/>
            <person name="Zhu S."/>
            <person name="Lu R."/>
            <person name="Zhang X."/>
            <person name="Li P."/>
            <person name="Qiu J."/>
            <person name="Olsen K.M."/>
            <person name="Qiu Y."/>
        </authorList>
    </citation>
    <scope>NUCLEOTIDE SEQUENCE</scope>
    <source>
        <strain evidence="3">NBL</strain>
    </source>
</reference>
<protein>
    <recommendedName>
        <fullName evidence="2">Reverse transcriptase domain-containing protein</fullName>
    </recommendedName>
</protein>
<accession>A0AAD9ZRR3</accession>
<sequence>MPPVDVASPDKQMSGLGSSRNSPRMVLCHFWRVNVVLSCPDHGLPSSSYRRYSRFIPIRCYDVPYSNSGDSRRSIALFTMVVSVIEAALKCLNDGEPLTKFSKTLVCLILKVQSAEQITDYHPISLFNVMYKIIVKSLANRLQTILGEVITESRSVFILGRLITSNTIIGFQCLHAIRTLKWVNGSLALKLDMSKAYDRVEWNLLAKVMILFVFLRDGSLRLYGLLFAETFKRIETKFDSLVSRLDT</sequence>
<dbReference type="PANTHER" id="PTHR31635">
    <property type="entry name" value="REVERSE TRANSCRIPTASE DOMAIN-CONTAINING PROTEIN-RELATED"/>
    <property type="match status" value="1"/>
</dbReference>
<comment type="caution">
    <text evidence="3">The sequence shown here is derived from an EMBL/GenBank/DDBJ whole genome shotgun (WGS) entry which is preliminary data.</text>
</comment>
<proteinExistence type="predicted"/>
<gene>
    <name evidence="3" type="ORF">Dsin_028953</name>
</gene>
<dbReference type="PANTHER" id="PTHR31635:SF196">
    <property type="entry name" value="REVERSE TRANSCRIPTASE DOMAIN-CONTAINING PROTEIN-RELATED"/>
    <property type="match status" value="1"/>
</dbReference>
<evidence type="ECO:0000313" key="4">
    <source>
        <dbReference type="Proteomes" id="UP001281410"/>
    </source>
</evidence>
<evidence type="ECO:0000256" key="1">
    <source>
        <dbReference type="SAM" id="MobiDB-lite"/>
    </source>
</evidence>